<protein>
    <submittedName>
        <fullName evidence="2">Uncharacterized protein</fullName>
    </submittedName>
</protein>
<dbReference type="EMBL" id="CABFNQ020000595">
    <property type="protein sequence ID" value="CAH0019958.1"/>
    <property type="molecule type" value="Genomic_DNA"/>
</dbReference>
<gene>
    <name evidence="2" type="ORF">CRHIZ90672A_00018651</name>
</gene>
<organism evidence="2 3">
    <name type="scientific">Clonostachys rhizophaga</name>
    <dbReference type="NCBI Taxonomy" id="160324"/>
    <lineage>
        <taxon>Eukaryota</taxon>
        <taxon>Fungi</taxon>
        <taxon>Dikarya</taxon>
        <taxon>Ascomycota</taxon>
        <taxon>Pezizomycotina</taxon>
        <taxon>Sordariomycetes</taxon>
        <taxon>Hypocreomycetidae</taxon>
        <taxon>Hypocreales</taxon>
        <taxon>Bionectriaceae</taxon>
        <taxon>Clonostachys</taxon>
    </lineage>
</organism>
<evidence type="ECO:0000313" key="2">
    <source>
        <dbReference type="EMBL" id="CAH0019958.1"/>
    </source>
</evidence>
<dbReference type="AlphaFoldDB" id="A0A9N9YG55"/>
<keyword evidence="3" id="KW-1185">Reference proteome</keyword>
<dbReference type="Proteomes" id="UP000696573">
    <property type="component" value="Unassembled WGS sequence"/>
</dbReference>
<evidence type="ECO:0000256" key="1">
    <source>
        <dbReference type="SAM" id="Phobius"/>
    </source>
</evidence>
<feature type="transmembrane region" description="Helical" evidence="1">
    <location>
        <begin position="31"/>
        <end position="48"/>
    </location>
</feature>
<comment type="caution">
    <text evidence="2">The sequence shown here is derived from an EMBL/GenBank/DDBJ whole genome shotgun (WGS) entry which is preliminary data.</text>
</comment>
<accession>A0A9N9YG55</accession>
<keyword evidence="1" id="KW-1133">Transmembrane helix</keyword>
<keyword evidence="1" id="KW-0812">Transmembrane</keyword>
<keyword evidence="1" id="KW-0472">Membrane</keyword>
<proteinExistence type="predicted"/>
<sequence>MSESKRVEPVVSNLIQRFDRISNAGVFIPRGWFPIVRLVLVLLQILRLQRWKPNIRRDAPQWVKWQLSIASKDFVNSGMEHLQVFYHPSPVSKR</sequence>
<name>A0A9N9YG55_9HYPO</name>
<reference evidence="2" key="1">
    <citation type="submission" date="2021-10" db="EMBL/GenBank/DDBJ databases">
        <authorList>
            <person name="Piombo E."/>
        </authorList>
    </citation>
    <scope>NUCLEOTIDE SEQUENCE</scope>
</reference>
<evidence type="ECO:0000313" key="3">
    <source>
        <dbReference type="Proteomes" id="UP000696573"/>
    </source>
</evidence>